<name>A0A9J6E914_RHIMP</name>
<organism evidence="2 3">
    <name type="scientific">Rhipicephalus microplus</name>
    <name type="common">Cattle tick</name>
    <name type="synonym">Boophilus microplus</name>
    <dbReference type="NCBI Taxonomy" id="6941"/>
    <lineage>
        <taxon>Eukaryota</taxon>
        <taxon>Metazoa</taxon>
        <taxon>Ecdysozoa</taxon>
        <taxon>Arthropoda</taxon>
        <taxon>Chelicerata</taxon>
        <taxon>Arachnida</taxon>
        <taxon>Acari</taxon>
        <taxon>Parasitiformes</taxon>
        <taxon>Ixodida</taxon>
        <taxon>Ixodoidea</taxon>
        <taxon>Ixodidae</taxon>
        <taxon>Rhipicephalinae</taxon>
        <taxon>Rhipicephalus</taxon>
        <taxon>Boophilus</taxon>
    </lineage>
</organism>
<dbReference type="Proteomes" id="UP000821866">
    <property type="component" value="Chromosome 3"/>
</dbReference>
<comment type="caution">
    <text evidence="2">The sequence shown here is derived from an EMBL/GenBank/DDBJ whole genome shotgun (WGS) entry which is preliminary data.</text>
</comment>
<dbReference type="VEuPathDB" id="VectorBase:LOC119161643"/>
<proteinExistence type="predicted"/>
<dbReference type="PANTHER" id="PTHR11505">
    <property type="entry name" value="L1 TRANSPOSABLE ELEMENT-RELATED"/>
    <property type="match status" value="1"/>
</dbReference>
<dbReference type="InterPro" id="IPR004244">
    <property type="entry name" value="Transposase_22"/>
</dbReference>
<accession>A0A9J6E914</accession>
<dbReference type="Gene3D" id="3.30.70.1820">
    <property type="entry name" value="L1 transposable element, RRM domain"/>
    <property type="match status" value="1"/>
</dbReference>
<dbReference type="EMBL" id="JABSTU010000005">
    <property type="protein sequence ID" value="KAH8030573.1"/>
    <property type="molecule type" value="Genomic_DNA"/>
</dbReference>
<sequence length="368" mass="41340">MNENSCCFTEPPSLEPPILPADFHVTFRGASSTEKLINSPAWSCSSSGQGGSASATMRSKPFLFLIQVSYLPGDKSFKSNNVFLVLLPCPQCLERIVVICLHLLDLLSLCDDVESNPGPKGSSESVRGKESSSENLSDRSLLLEVLAGQKELMKRMDTIDSSQKDITNTLAQFKDRLESLECGLEYLSVCQTKVADVELHVSTMKSAITSKAEKVDDLENRSRRNNIIIHGVSEPQDETLPSLTSRITDDFFKGKLDLNVTGIERCHRLGSKRPNKTRPVIVKLIDYREKLEILRNCVKPKDSGLYVTEDFSQKVRQARKNLWDSKVVNRERNERVKLLFDKVSVNGKLFVWDEAKNDMVALPRYVPK</sequence>
<gene>
    <name evidence="2" type="ORF">HPB51_009634</name>
</gene>
<dbReference type="AlphaFoldDB" id="A0A9J6E914"/>
<evidence type="ECO:0000256" key="1">
    <source>
        <dbReference type="SAM" id="MobiDB-lite"/>
    </source>
</evidence>
<feature type="region of interest" description="Disordered" evidence="1">
    <location>
        <begin position="115"/>
        <end position="135"/>
    </location>
</feature>
<reference evidence="2" key="2">
    <citation type="submission" date="2021-09" db="EMBL/GenBank/DDBJ databases">
        <authorList>
            <person name="Jia N."/>
            <person name="Wang J."/>
            <person name="Shi W."/>
            <person name="Du L."/>
            <person name="Sun Y."/>
            <person name="Zhan W."/>
            <person name="Jiang J."/>
            <person name="Wang Q."/>
            <person name="Zhang B."/>
            <person name="Ji P."/>
            <person name="Sakyi L.B."/>
            <person name="Cui X."/>
            <person name="Yuan T."/>
            <person name="Jiang B."/>
            <person name="Yang W."/>
            <person name="Lam T.T.-Y."/>
            <person name="Chang Q."/>
            <person name="Ding S."/>
            <person name="Wang X."/>
            <person name="Zhu J."/>
            <person name="Ruan X."/>
            <person name="Zhao L."/>
            <person name="Wei J."/>
            <person name="Que T."/>
            <person name="Du C."/>
            <person name="Cheng J."/>
            <person name="Dai P."/>
            <person name="Han X."/>
            <person name="Huang E."/>
            <person name="Gao Y."/>
            <person name="Liu J."/>
            <person name="Shao H."/>
            <person name="Ye R."/>
            <person name="Li L."/>
            <person name="Wei W."/>
            <person name="Wang X."/>
            <person name="Wang C."/>
            <person name="Huo Q."/>
            <person name="Li W."/>
            <person name="Guo W."/>
            <person name="Chen H."/>
            <person name="Chen S."/>
            <person name="Zhou L."/>
            <person name="Zhou L."/>
            <person name="Ni X."/>
            <person name="Tian J."/>
            <person name="Zhou Y."/>
            <person name="Sheng Y."/>
            <person name="Liu T."/>
            <person name="Pan Y."/>
            <person name="Xia L."/>
            <person name="Li J."/>
            <person name="Zhao F."/>
            <person name="Cao W."/>
        </authorList>
    </citation>
    <scope>NUCLEOTIDE SEQUENCE</scope>
    <source>
        <strain evidence="2">Rmic-2018</strain>
        <tissue evidence="2">Larvae</tissue>
    </source>
</reference>
<protein>
    <submittedName>
        <fullName evidence="2">Uncharacterized protein</fullName>
    </submittedName>
</protein>
<evidence type="ECO:0000313" key="3">
    <source>
        <dbReference type="Proteomes" id="UP000821866"/>
    </source>
</evidence>
<reference evidence="2" key="1">
    <citation type="journal article" date="2020" name="Cell">
        <title>Large-Scale Comparative Analyses of Tick Genomes Elucidate Their Genetic Diversity and Vector Capacities.</title>
        <authorList>
            <consortium name="Tick Genome and Microbiome Consortium (TIGMIC)"/>
            <person name="Jia N."/>
            <person name="Wang J."/>
            <person name="Shi W."/>
            <person name="Du L."/>
            <person name="Sun Y."/>
            <person name="Zhan W."/>
            <person name="Jiang J.F."/>
            <person name="Wang Q."/>
            <person name="Zhang B."/>
            <person name="Ji P."/>
            <person name="Bell-Sakyi L."/>
            <person name="Cui X.M."/>
            <person name="Yuan T.T."/>
            <person name="Jiang B.G."/>
            <person name="Yang W.F."/>
            <person name="Lam T.T."/>
            <person name="Chang Q.C."/>
            <person name="Ding S.J."/>
            <person name="Wang X.J."/>
            <person name="Zhu J.G."/>
            <person name="Ruan X.D."/>
            <person name="Zhao L."/>
            <person name="Wei J.T."/>
            <person name="Ye R.Z."/>
            <person name="Que T.C."/>
            <person name="Du C.H."/>
            <person name="Zhou Y.H."/>
            <person name="Cheng J.X."/>
            <person name="Dai P.F."/>
            <person name="Guo W.B."/>
            <person name="Han X.H."/>
            <person name="Huang E.J."/>
            <person name="Li L.F."/>
            <person name="Wei W."/>
            <person name="Gao Y.C."/>
            <person name="Liu J.Z."/>
            <person name="Shao H.Z."/>
            <person name="Wang X."/>
            <person name="Wang C.C."/>
            <person name="Yang T.C."/>
            <person name="Huo Q.B."/>
            <person name="Li W."/>
            <person name="Chen H.Y."/>
            <person name="Chen S.E."/>
            <person name="Zhou L.G."/>
            <person name="Ni X.B."/>
            <person name="Tian J.H."/>
            <person name="Sheng Y."/>
            <person name="Liu T."/>
            <person name="Pan Y.S."/>
            <person name="Xia L.Y."/>
            <person name="Li J."/>
            <person name="Zhao F."/>
            <person name="Cao W.C."/>
        </authorList>
    </citation>
    <scope>NUCLEOTIDE SEQUENCE</scope>
    <source>
        <strain evidence="2">Rmic-2018</strain>
    </source>
</reference>
<keyword evidence="3" id="KW-1185">Reference proteome</keyword>
<evidence type="ECO:0000313" key="2">
    <source>
        <dbReference type="EMBL" id="KAH8030573.1"/>
    </source>
</evidence>